<keyword evidence="4" id="KW-1185">Reference proteome</keyword>
<evidence type="ECO:0000313" key="3">
    <source>
        <dbReference type="EMBL" id="GAA2528948.1"/>
    </source>
</evidence>
<dbReference type="Gene3D" id="3.40.50.720">
    <property type="entry name" value="NAD(P)-binding Rossmann-like Domain"/>
    <property type="match status" value="1"/>
</dbReference>
<comment type="similarity">
    <text evidence="1">Belongs to the short-chain dehydrogenases/reductases (SDR) family.</text>
</comment>
<gene>
    <name evidence="3" type="ORF">GCM10010423_24700</name>
</gene>
<reference evidence="3 4" key="1">
    <citation type="journal article" date="2019" name="Int. J. Syst. Evol. Microbiol.">
        <title>The Global Catalogue of Microorganisms (GCM) 10K type strain sequencing project: providing services to taxonomists for standard genome sequencing and annotation.</title>
        <authorList>
            <consortium name="The Broad Institute Genomics Platform"/>
            <consortium name="The Broad Institute Genome Sequencing Center for Infectious Disease"/>
            <person name="Wu L."/>
            <person name="Ma J."/>
        </authorList>
    </citation>
    <scope>NUCLEOTIDE SEQUENCE [LARGE SCALE GENOMIC DNA]</scope>
    <source>
        <strain evidence="3 4">JCM 6924</strain>
    </source>
</reference>
<dbReference type="PRINTS" id="PR00081">
    <property type="entry name" value="GDHRDH"/>
</dbReference>
<comment type="caution">
    <text evidence="3">The sequence shown here is derived from an EMBL/GenBank/DDBJ whole genome shotgun (WGS) entry which is preliminary data.</text>
</comment>
<dbReference type="InterPro" id="IPR002347">
    <property type="entry name" value="SDR_fam"/>
</dbReference>
<proteinExistence type="inferred from homology"/>
<sequence>MLRPWKDPQKEARNDPPKNPRKVNELVVVSGASTGIGAATAQALAARGYHVLAGVRTESEADAVRADGIEPVTLDITVPEHIEALARRIADDPERRLLRVLVNNAGIEINAPVEVLPLALWREQFEVNLFGHIAVVQKLLPLLRRSRGRIVNISSVGGVAALPVFGAYAGTKFALEAASDSLRREVSAHGVQVVVVQPGGVRTEMAARSGDISLELAAGMSAEHQRLYGGLINATVASNTAFLKRAVPAAKAGARIARVATTPRPRTRYTLGTDAAFVIPLARHLPARLMDGILAMSHRSRNPKPAPAPESAGSPS</sequence>
<dbReference type="PRINTS" id="PR00080">
    <property type="entry name" value="SDRFAMILY"/>
</dbReference>
<accession>A0ABN3NNR2</accession>
<dbReference type="Proteomes" id="UP001501095">
    <property type="component" value="Unassembled WGS sequence"/>
</dbReference>
<dbReference type="PANTHER" id="PTHR43313">
    <property type="entry name" value="SHORT-CHAIN DEHYDROGENASE/REDUCTASE FAMILY 9C"/>
    <property type="match status" value="1"/>
</dbReference>
<dbReference type="InterPro" id="IPR036291">
    <property type="entry name" value="NAD(P)-bd_dom_sf"/>
</dbReference>
<dbReference type="EMBL" id="BAAATM010000008">
    <property type="protein sequence ID" value="GAA2528948.1"/>
    <property type="molecule type" value="Genomic_DNA"/>
</dbReference>
<feature type="region of interest" description="Disordered" evidence="2">
    <location>
        <begin position="1"/>
        <end position="23"/>
    </location>
</feature>
<dbReference type="PANTHER" id="PTHR43313:SF1">
    <property type="entry name" value="3BETA-HYDROXYSTEROID DEHYDROGENASE DHS-16"/>
    <property type="match status" value="1"/>
</dbReference>
<evidence type="ECO:0000256" key="2">
    <source>
        <dbReference type="SAM" id="MobiDB-lite"/>
    </source>
</evidence>
<dbReference type="Pfam" id="PF00106">
    <property type="entry name" value="adh_short"/>
    <property type="match status" value="1"/>
</dbReference>
<evidence type="ECO:0000256" key="1">
    <source>
        <dbReference type="RuleBase" id="RU000363"/>
    </source>
</evidence>
<name>A0ABN3NNR2_9ACTN</name>
<dbReference type="SUPFAM" id="SSF51735">
    <property type="entry name" value="NAD(P)-binding Rossmann-fold domains"/>
    <property type="match status" value="1"/>
</dbReference>
<organism evidence="3 4">
    <name type="scientific">Streptomyces levis</name>
    <dbReference type="NCBI Taxonomy" id="285566"/>
    <lineage>
        <taxon>Bacteria</taxon>
        <taxon>Bacillati</taxon>
        <taxon>Actinomycetota</taxon>
        <taxon>Actinomycetes</taxon>
        <taxon>Kitasatosporales</taxon>
        <taxon>Streptomycetaceae</taxon>
        <taxon>Streptomyces</taxon>
    </lineage>
</organism>
<evidence type="ECO:0000313" key="4">
    <source>
        <dbReference type="Proteomes" id="UP001501095"/>
    </source>
</evidence>
<protein>
    <submittedName>
        <fullName evidence="3">SDR family NAD(P)-dependent oxidoreductase</fullName>
    </submittedName>
</protein>